<gene>
    <name evidence="1" type="ORF">PM001_LOCUS15492</name>
</gene>
<dbReference type="EMBL" id="CAKLBY020000166">
    <property type="protein sequence ID" value="CAK7930342.1"/>
    <property type="molecule type" value="Genomic_DNA"/>
</dbReference>
<dbReference type="InterPro" id="IPR036388">
    <property type="entry name" value="WH-like_DNA-bd_sf"/>
</dbReference>
<comment type="caution">
    <text evidence="1">The sequence shown here is derived from an EMBL/GenBank/DDBJ whole genome shotgun (WGS) entry which is preliminary data.</text>
</comment>
<dbReference type="Gene3D" id="1.10.10.10">
    <property type="entry name" value="Winged helix-like DNA-binding domain superfamily/Winged helix DNA-binding domain"/>
    <property type="match status" value="1"/>
</dbReference>
<organism evidence="1 2">
    <name type="scientific">Peronospora matthiolae</name>
    <dbReference type="NCBI Taxonomy" id="2874970"/>
    <lineage>
        <taxon>Eukaryota</taxon>
        <taxon>Sar</taxon>
        <taxon>Stramenopiles</taxon>
        <taxon>Oomycota</taxon>
        <taxon>Peronosporomycetes</taxon>
        <taxon>Peronosporales</taxon>
        <taxon>Peronosporaceae</taxon>
        <taxon>Peronospora</taxon>
    </lineage>
</organism>
<accession>A0AAV1U8W9</accession>
<dbReference type="AlphaFoldDB" id="A0AAV1U8W9"/>
<dbReference type="Proteomes" id="UP001162060">
    <property type="component" value="Unassembled WGS sequence"/>
</dbReference>
<proteinExistence type="predicted"/>
<name>A0AAV1U8W9_9STRA</name>
<sequence>MKCRGPAPFLSKRHLRLLLRTSAQGNLSAAQLKVELSLPVSVRTVQRILANFDWLVYAKMENTLPLTVADMGAQILGQGLAVV</sequence>
<evidence type="ECO:0000313" key="1">
    <source>
        <dbReference type="EMBL" id="CAK7930342.1"/>
    </source>
</evidence>
<reference evidence="1" key="1">
    <citation type="submission" date="2024-01" db="EMBL/GenBank/DDBJ databases">
        <authorList>
            <person name="Webb A."/>
        </authorList>
    </citation>
    <scope>NUCLEOTIDE SEQUENCE</scope>
    <source>
        <strain evidence="1">Pm1</strain>
    </source>
</reference>
<evidence type="ECO:0000313" key="2">
    <source>
        <dbReference type="Proteomes" id="UP001162060"/>
    </source>
</evidence>
<protein>
    <recommendedName>
        <fullName evidence="3">Transposase</fullName>
    </recommendedName>
</protein>
<evidence type="ECO:0008006" key="3">
    <source>
        <dbReference type="Google" id="ProtNLM"/>
    </source>
</evidence>